<feature type="region of interest" description="Disordered" evidence="5">
    <location>
        <begin position="138"/>
        <end position="162"/>
    </location>
</feature>
<feature type="compositionally biased region" description="Polar residues" evidence="5">
    <location>
        <begin position="715"/>
        <end position="724"/>
    </location>
</feature>
<feature type="domain" description="4Fe-4S ferredoxin-type" evidence="7">
    <location>
        <begin position="40"/>
        <end position="72"/>
    </location>
</feature>
<keyword evidence="4" id="KW-0175">Coiled coil</keyword>
<name>A0A4Q9MFY4_9APHY</name>
<feature type="region of interest" description="Disordered" evidence="5">
    <location>
        <begin position="971"/>
        <end position="1139"/>
    </location>
</feature>
<dbReference type="InterPro" id="IPR050613">
    <property type="entry name" value="Sec_Metabolite_Reg"/>
</dbReference>
<dbReference type="CDD" id="cd12148">
    <property type="entry name" value="fungal_TF_MHR"/>
    <property type="match status" value="1"/>
</dbReference>
<dbReference type="GO" id="GO:0008270">
    <property type="term" value="F:zinc ion binding"/>
    <property type="evidence" value="ECO:0007669"/>
    <property type="project" value="InterPro"/>
</dbReference>
<dbReference type="Pfam" id="PF04082">
    <property type="entry name" value="Fungal_trans"/>
    <property type="match status" value="1"/>
</dbReference>
<dbReference type="OrthoDB" id="424974at2759"/>
<feature type="coiled-coil region" evidence="4">
    <location>
        <begin position="80"/>
        <end position="107"/>
    </location>
</feature>
<feature type="compositionally biased region" description="Low complexity" evidence="5">
    <location>
        <begin position="815"/>
        <end position="838"/>
    </location>
</feature>
<feature type="region of interest" description="Disordered" evidence="5">
    <location>
        <begin position="811"/>
        <end position="845"/>
    </location>
</feature>
<feature type="compositionally biased region" description="Gly residues" evidence="5">
    <location>
        <begin position="145"/>
        <end position="157"/>
    </location>
</feature>
<dbReference type="InterPro" id="IPR036864">
    <property type="entry name" value="Zn2-C6_fun-type_DNA-bd_sf"/>
</dbReference>
<dbReference type="EMBL" id="ML143448">
    <property type="protein sequence ID" value="TBU26314.1"/>
    <property type="molecule type" value="Genomic_DNA"/>
</dbReference>
<dbReference type="GO" id="GO:0003677">
    <property type="term" value="F:DNA binding"/>
    <property type="evidence" value="ECO:0007669"/>
    <property type="project" value="InterPro"/>
</dbReference>
<feature type="compositionally biased region" description="Basic and acidic residues" evidence="5">
    <location>
        <begin position="7"/>
        <end position="24"/>
    </location>
</feature>
<dbReference type="InterPro" id="IPR007219">
    <property type="entry name" value="XnlR_reg_dom"/>
</dbReference>
<evidence type="ECO:0000256" key="3">
    <source>
        <dbReference type="ARBA" id="ARBA00023242"/>
    </source>
</evidence>
<evidence type="ECO:0000256" key="1">
    <source>
        <dbReference type="ARBA" id="ARBA00004123"/>
    </source>
</evidence>
<dbReference type="SMART" id="SM00066">
    <property type="entry name" value="GAL4"/>
    <property type="match status" value="1"/>
</dbReference>
<evidence type="ECO:0000256" key="4">
    <source>
        <dbReference type="SAM" id="Coils"/>
    </source>
</evidence>
<evidence type="ECO:0000313" key="8">
    <source>
        <dbReference type="EMBL" id="TBU26314.1"/>
    </source>
</evidence>
<dbReference type="SMART" id="SM00906">
    <property type="entry name" value="Fungal_trans"/>
    <property type="match status" value="1"/>
</dbReference>
<evidence type="ECO:0000256" key="2">
    <source>
        <dbReference type="ARBA" id="ARBA00022723"/>
    </source>
</evidence>
<dbReference type="GO" id="GO:0000981">
    <property type="term" value="F:DNA-binding transcription factor activity, RNA polymerase II-specific"/>
    <property type="evidence" value="ECO:0007669"/>
    <property type="project" value="InterPro"/>
</dbReference>
<feature type="compositionally biased region" description="Low complexity" evidence="5">
    <location>
        <begin position="727"/>
        <end position="757"/>
    </location>
</feature>
<dbReference type="AlphaFoldDB" id="A0A4Q9MFY4"/>
<dbReference type="PROSITE" id="PS50048">
    <property type="entry name" value="ZN2_CY6_FUNGAL_2"/>
    <property type="match status" value="1"/>
</dbReference>
<dbReference type="PANTHER" id="PTHR31001:SF56">
    <property type="entry name" value="ZN(2)-C6 FUNGAL-TYPE DOMAIN-CONTAINING PROTEIN"/>
    <property type="match status" value="1"/>
</dbReference>
<feature type="compositionally biased region" description="Low complexity" evidence="5">
    <location>
        <begin position="1099"/>
        <end position="1134"/>
    </location>
</feature>
<dbReference type="GO" id="GO:0006351">
    <property type="term" value="P:DNA-templated transcription"/>
    <property type="evidence" value="ECO:0007669"/>
    <property type="project" value="InterPro"/>
</dbReference>
<protein>
    <submittedName>
        <fullName evidence="8">Fungal-specific transcription factor domain-containing protein</fullName>
    </submittedName>
</protein>
<dbReference type="CDD" id="cd00067">
    <property type="entry name" value="GAL4"/>
    <property type="match status" value="1"/>
</dbReference>
<dbReference type="PROSITE" id="PS51379">
    <property type="entry name" value="4FE4S_FER_2"/>
    <property type="match status" value="1"/>
</dbReference>
<dbReference type="Gene3D" id="4.10.240.10">
    <property type="entry name" value="Zn(2)-C6 fungal-type DNA-binding domain"/>
    <property type="match status" value="1"/>
</dbReference>
<accession>A0A4Q9MFY4</accession>
<organism evidence="8">
    <name type="scientific">Dichomitus squalens</name>
    <dbReference type="NCBI Taxonomy" id="114155"/>
    <lineage>
        <taxon>Eukaryota</taxon>
        <taxon>Fungi</taxon>
        <taxon>Dikarya</taxon>
        <taxon>Basidiomycota</taxon>
        <taxon>Agaricomycotina</taxon>
        <taxon>Agaricomycetes</taxon>
        <taxon>Polyporales</taxon>
        <taxon>Polyporaceae</taxon>
        <taxon>Dichomitus</taxon>
    </lineage>
</organism>
<evidence type="ECO:0000256" key="5">
    <source>
        <dbReference type="SAM" id="MobiDB-lite"/>
    </source>
</evidence>
<gene>
    <name evidence="8" type="ORF">BD311DRAFT_726385</name>
</gene>
<dbReference type="GO" id="GO:0005634">
    <property type="term" value="C:nucleus"/>
    <property type="evidence" value="ECO:0007669"/>
    <property type="project" value="UniProtKB-SubCell"/>
</dbReference>
<feature type="compositionally biased region" description="Polar residues" evidence="5">
    <location>
        <begin position="1036"/>
        <end position="1065"/>
    </location>
</feature>
<keyword evidence="2" id="KW-0479">Metal-binding</keyword>
<dbReference type="SUPFAM" id="SSF57701">
    <property type="entry name" value="Zn2/Cys6 DNA-binding domain"/>
    <property type="match status" value="1"/>
</dbReference>
<dbReference type="Proteomes" id="UP000292957">
    <property type="component" value="Unassembled WGS sequence"/>
</dbReference>
<feature type="compositionally biased region" description="Basic residues" evidence="5">
    <location>
        <begin position="1085"/>
        <end position="1098"/>
    </location>
</feature>
<sequence>MPLSARPRQDGENKERTVRSQEQELKRARGAISCAECRRLKLKCDKTVPCSSCKRRGCASICPNGSLTTGQGTRFILADTDRLHRKIAEMSDRIRQLEDGLAILQSSVTREPHPLLANDLLKIKSGLELHAASELELQREREGLSGTGRGGGGGGGGGEEEEEEPAYIDAFGTLAVRDDGAATFYGRSAGSESLLIDDKPQLSISTLSRPSPGNPDLPPEMNRLASTFPHGPPEVPIYDLQDLISGYLPPWHRAVQLRELYLDQAPWFFGAVTQRQLYEEVFPLFYEEAQEELHNLRGGRLGASPDAFNLPQTGAATPHASSHELALMFVVFCFGALTDATLPPAPHNREAERYYQLTKAALSLEPVLDRPPSVATVQVLSLMGIYMGMVAEDRSIESTWALMGLASKLAQGTGLHRDCARFKLSSAETQKRRALFWELFITDCWQALATGRLPTFELDFVDTELPADPEETLADDGTPQPSFPAWKARWGKECVAAVVMGVLKAAPPKYSVILELDRRIRDMPLPKYAQGPRPQNAGLAQMMSHYMPTNYLHFTLLYVHRVFFAAAVNDHPNDPMRSQYAPSFLAGYRSATALLSSVREQFSLFPTVIARFWVIWTHAFSACIMLGSVVTHSGPTKTAQAALAELRIACDLFERAAQQGGRATKFVPQLRKVLEKAQAAHFQGLQPLRPDIFAPRSAENEQDELSIFSGRTARTVATKSNRPQRVSPGMSASSTAASSTTPSDTSSPLGSGSGSDPNARGSQSPADVFPGLDSSYRTAVHPSLVAELRSFEGQLEAQISHANTFYHVEPSPVEQQQQQHLYAEQHQPQQPQQLQTQQLPPPQQQQMAWYQNAMPMDTQQQSFSTSQPGVHGSQGQAFAYPQPQTEQHTPEYHHTQEYAAYHHQVASDPHSLPLYGGAYSKEPAVTQYQNAFVPVPVPVTATTASSSSSSQSVSPYAAYATHAMPDQQSELWPLSAAPPDSDMAHPTSPMYETTPEHAHVPHMHPPSHQGHYRQYHPGAPAPQPLQPQHTGHGLQPQHTGQSLQPQHTGQTLQPQHTGQTIQPQHTGPAIQPQYTGSSIQPHHTGQMHHGGHHQHQHQHQQSYTQDAQYAYSQQQATYHQPQQQQQLPAPSAAPYNVQPGAPYSLTETWTSFIQHELPGPPGAPVRR</sequence>
<dbReference type="PROSITE" id="PS00463">
    <property type="entry name" value="ZN2_CY6_FUNGAL_1"/>
    <property type="match status" value="1"/>
</dbReference>
<evidence type="ECO:0000259" key="6">
    <source>
        <dbReference type="PROSITE" id="PS50048"/>
    </source>
</evidence>
<comment type="subcellular location">
    <subcellularLocation>
        <location evidence="1">Nucleus</location>
    </subcellularLocation>
</comment>
<feature type="region of interest" description="Disordered" evidence="5">
    <location>
        <begin position="703"/>
        <end position="774"/>
    </location>
</feature>
<evidence type="ECO:0000259" key="7">
    <source>
        <dbReference type="PROSITE" id="PS51379"/>
    </source>
</evidence>
<feature type="region of interest" description="Disordered" evidence="5">
    <location>
        <begin position="1"/>
        <end position="24"/>
    </location>
</feature>
<feature type="domain" description="Zn(2)-C6 fungal-type" evidence="6">
    <location>
        <begin position="33"/>
        <end position="62"/>
    </location>
</feature>
<keyword evidence="3" id="KW-0539">Nucleus</keyword>
<dbReference type="PANTHER" id="PTHR31001">
    <property type="entry name" value="UNCHARACTERIZED TRANSCRIPTIONAL REGULATORY PROTEIN"/>
    <property type="match status" value="1"/>
</dbReference>
<reference evidence="8" key="1">
    <citation type="submission" date="2019-01" db="EMBL/GenBank/DDBJ databases">
        <title>Draft genome sequences of three monokaryotic isolates of the white-rot basidiomycete fungus Dichomitus squalens.</title>
        <authorList>
            <consortium name="DOE Joint Genome Institute"/>
            <person name="Lopez S.C."/>
            <person name="Andreopoulos B."/>
            <person name="Pangilinan J."/>
            <person name="Lipzen A."/>
            <person name="Riley R."/>
            <person name="Ahrendt S."/>
            <person name="Ng V."/>
            <person name="Barry K."/>
            <person name="Daum C."/>
            <person name="Grigoriev I.V."/>
            <person name="Hilden K.S."/>
            <person name="Makela M.R."/>
            <person name="de Vries R.P."/>
        </authorList>
    </citation>
    <scope>NUCLEOTIDE SEQUENCE [LARGE SCALE GENOMIC DNA]</scope>
    <source>
        <strain evidence="8">OM18370.1</strain>
    </source>
</reference>
<dbReference type="InterPro" id="IPR001138">
    <property type="entry name" value="Zn2Cys6_DnaBD"/>
</dbReference>
<dbReference type="InterPro" id="IPR017896">
    <property type="entry name" value="4Fe4S_Fe-S-bd"/>
</dbReference>
<proteinExistence type="predicted"/>